<feature type="transmembrane region" description="Helical" evidence="1">
    <location>
        <begin position="68"/>
        <end position="87"/>
    </location>
</feature>
<dbReference type="EMBL" id="JAABNR010000020">
    <property type="protein sequence ID" value="NBZ89300.1"/>
    <property type="molecule type" value="Genomic_DNA"/>
</dbReference>
<evidence type="ECO:0000313" key="3">
    <source>
        <dbReference type="EMBL" id="NBZ89300.1"/>
    </source>
</evidence>
<feature type="transmembrane region" description="Helical" evidence="1">
    <location>
        <begin position="12"/>
        <end position="29"/>
    </location>
</feature>
<comment type="caution">
    <text evidence="3">The sequence shown here is derived from an EMBL/GenBank/DDBJ whole genome shotgun (WGS) entry which is preliminary data.</text>
</comment>
<name>A0AAE5BTQ4_9RHOB</name>
<keyword evidence="1" id="KW-1133">Transmembrane helix</keyword>
<dbReference type="InterPro" id="IPR011499">
    <property type="entry name" value="Lipid_A_biosynth_N"/>
</dbReference>
<dbReference type="Gene3D" id="1.20.1280.290">
    <property type="match status" value="1"/>
</dbReference>
<sequence>MMGVKTATDAVWVLVGIGGQLMFTARFLMQWWASEKAGRSVVPVSFWYFSIAGSLIVLAYGIREVEPVIILGQLPGTVIYTRNLWLIRKERERLGG</sequence>
<dbReference type="GO" id="GO:0009245">
    <property type="term" value="P:lipid A biosynthetic process"/>
    <property type="evidence" value="ECO:0007669"/>
    <property type="project" value="InterPro"/>
</dbReference>
<evidence type="ECO:0000313" key="4">
    <source>
        <dbReference type="Proteomes" id="UP001193501"/>
    </source>
</evidence>
<organism evidence="3 4">
    <name type="scientific">Stagnihabitans tardus</name>
    <dbReference type="NCBI Taxonomy" id="2699202"/>
    <lineage>
        <taxon>Bacteria</taxon>
        <taxon>Pseudomonadati</taxon>
        <taxon>Pseudomonadota</taxon>
        <taxon>Alphaproteobacteria</taxon>
        <taxon>Rhodobacterales</taxon>
        <taxon>Paracoccaceae</taxon>
        <taxon>Stagnihabitans</taxon>
    </lineage>
</organism>
<dbReference type="GO" id="GO:0016020">
    <property type="term" value="C:membrane"/>
    <property type="evidence" value="ECO:0007669"/>
    <property type="project" value="GOC"/>
</dbReference>
<keyword evidence="1" id="KW-0812">Transmembrane</keyword>
<reference evidence="3" key="1">
    <citation type="submission" date="2020-01" db="EMBL/GenBank/DDBJ databases">
        <authorList>
            <person name="Chen W.-M."/>
        </authorList>
    </citation>
    <scope>NUCLEOTIDE SEQUENCE</scope>
    <source>
        <strain evidence="3">CYK-10</strain>
    </source>
</reference>
<protein>
    <submittedName>
        <fullName evidence="3">Lipid A biosynthesis protein</fullName>
    </submittedName>
</protein>
<gene>
    <name evidence="3" type="ORF">GV832_17055</name>
</gene>
<dbReference type="Pfam" id="PF07578">
    <property type="entry name" value="LAB_N"/>
    <property type="match status" value="1"/>
</dbReference>
<dbReference type="SMART" id="SM01259">
    <property type="entry name" value="LAB_N"/>
    <property type="match status" value="1"/>
</dbReference>
<dbReference type="Proteomes" id="UP001193501">
    <property type="component" value="Unassembled WGS sequence"/>
</dbReference>
<proteinExistence type="predicted"/>
<evidence type="ECO:0000259" key="2">
    <source>
        <dbReference type="SMART" id="SM01259"/>
    </source>
</evidence>
<feature type="domain" description="Lipid A biosynthesis N-terminal" evidence="2">
    <location>
        <begin position="15"/>
        <end position="86"/>
    </location>
</feature>
<dbReference type="GO" id="GO:0008915">
    <property type="term" value="F:lipid-A-disaccharide synthase activity"/>
    <property type="evidence" value="ECO:0007669"/>
    <property type="project" value="InterPro"/>
</dbReference>
<feature type="transmembrane region" description="Helical" evidence="1">
    <location>
        <begin position="41"/>
        <end position="62"/>
    </location>
</feature>
<accession>A0AAE5BTQ4</accession>
<keyword evidence="1" id="KW-0472">Membrane</keyword>
<dbReference type="AlphaFoldDB" id="A0AAE5BTQ4"/>
<evidence type="ECO:0000256" key="1">
    <source>
        <dbReference type="SAM" id="Phobius"/>
    </source>
</evidence>
<keyword evidence="4" id="KW-1185">Reference proteome</keyword>